<reference evidence="2" key="1">
    <citation type="journal article" date="2022" name="Mol. Ecol. Resour.">
        <title>The genomes of chicory, endive, great burdock and yacon provide insights into Asteraceae palaeo-polyploidization history and plant inulin production.</title>
        <authorList>
            <person name="Fan W."/>
            <person name="Wang S."/>
            <person name="Wang H."/>
            <person name="Wang A."/>
            <person name="Jiang F."/>
            <person name="Liu H."/>
            <person name="Zhao H."/>
            <person name="Xu D."/>
            <person name="Zhang Y."/>
        </authorList>
    </citation>
    <scope>NUCLEOTIDE SEQUENCE [LARGE SCALE GENOMIC DNA]</scope>
    <source>
        <strain evidence="2">cv. Yunnan</strain>
    </source>
</reference>
<proteinExistence type="predicted"/>
<organism evidence="1 2">
    <name type="scientific">Smallanthus sonchifolius</name>
    <dbReference type="NCBI Taxonomy" id="185202"/>
    <lineage>
        <taxon>Eukaryota</taxon>
        <taxon>Viridiplantae</taxon>
        <taxon>Streptophyta</taxon>
        <taxon>Embryophyta</taxon>
        <taxon>Tracheophyta</taxon>
        <taxon>Spermatophyta</taxon>
        <taxon>Magnoliopsida</taxon>
        <taxon>eudicotyledons</taxon>
        <taxon>Gunneridae</taxon>
        <taxon>Pentapetalae</taxon>
        <taxon>asterids</taxon>
        <taxon>campanulids</taxon>
        <taxon>Asterales</taxon>
        <taxon>Asteraceae</taxon>
        <taxon>Asteroideae</taxon>
        <taxon>Heliantheae alliance</taxon>
        <taxon>Millerieae</taxon>
        <taxon>Smallanthus</taxon>
    </lineage>
</organism>
<dbReference type="Proteomes" id="UP001056120">
    <property type="component" value="Linkage Group LG26"/>
</dbReference>
<gene>
    <name evidence="1" type="ORF">L1987_78240</name>
</gene>
<protein>
    <submittedName>
        <fullName evidence="1">Uncharacterized protein</fullName>
    </submittedName>
</protein>
<dbReference type="EMBL" id="CM042043">
    <property type="protein sequence ID" value="KAI3695248.1"/>
    <property type="molecule type" value="Genomic_DNA"/>
</dbReference>
<accession>A0ACB8ZCB3</accession>
<name>A0ACB8ZCB3_9ASTR</name>
<sequence>MKPEDGEPLSLYMAVSGNSVNAILVMYHEGQQHPVNYVSKSLLAAETMYSHLEKLILALIMASTKLRHYFETHAIHVKTNYAIKCVLRKPEMSLAKRSVKLSAYDLIYEPIIAIKSQPLEDFVADFSSDIQHEADIEVQQLEESKDKWTLFTDGASNVRGTGLGIILKSPQGDIIPQSISCEFQAMNNETEYEAQIARLQLAWDMKIKYLQVPREDNTEAGALANLASALKIPEGPYLRRLEDPEALEVLKDIHEVIHEMRNGYSRKTSQATGGKVFMVAMTYYFSTWNEAEAFVQGIQMITSTPVHPQANGQAESSNKIIIHNLKKKLGAKKGRWAEELPFALWADRTTTKNATGQTPFSIVFGTEAMIPTEKVIPTARTNLQTPETNNEALAHDLYTVDELVTPQPTAESSGRDM</sequence>
<evidence type="ECO:0000313" key="2">
    <source>
        <dbReference type="Proteomes" id="UP001056120"/>
    </source>
</evidence>
<comment type="caution">
    <text evidence="1">The sequence shown here is derived from an EMBL/GenBank/DDBJ whole genome shotgun (WGS) entry which is preliminary data.</text>
</comment>
<keyword evidence="2" id="KW-1185">Reference proteome</keyword>
<evidence type="ECO:0000313" key="1">
    <source>
        <dbReference type="EMBL" id="KAI3695248.1"/>
    </source>
</evidence>
<reference evidence="1 2" key="2">
    <citation type="journal article" date="2022" name="Mol. Ecol. Resour.">
        <title>The genomes of chicory, endive, great burdock and yacon provide insights into Asteraceae paleo-polyploidization history and plant inulin production.</title>
        <authorList>
            <person name="Fan W."/>
            <person name="Wang S."/>
            <person name="Wang H."/>
            <person name="Wang A."/>
            <person name="Jiang F."/>
            <person name="Liu H."/>
            <person name="Zhao H."/>
            <person name="Xu D."/>
            <person name="Zhang Y."/>
        </authorList>
    </citation>
    <scope>NUCLEOTIDE SEQUENCE [LARGE SCALE GENOMIC DNA]</scope>
    <source>
        <strain evidence="2">cv. Yunnan</strain>
        <tissue evidence="1">Leaves</tissue>
    </source>
</reference>